<dbReference type="InterPro" id="IPR003594">
    <property type="entry name" value="HATPase_dom"/>
</dbReference>
<evidence type="ECO:0000256" key="1">
    <source>
        <dbReference type="ARBA" id="ARBA00000085"/>
    </source>
</evidence>
<protein>
    <recommendedName>
        <fullName evidence="2">histidine kinase</fullName>
        <ecNumber evidence="2">2.7.13.3</ecNumber>
    </recommendedName>
</protein>
<dbReference type="InterPro" id="IPR004358">
    <property type="entry name" value="Sig_transdc_His_kin-like_C"/>
</dbReference>
<dbReference type="AlphaFoldDB" id="A0A5M6IPR5"/>
<dbReference type="PANTHER" id="PTHR43065">
    <property type="entry name" value="SENSOR HISTIDINE KINASE"/>
    <property type="match status" value="1"/>
</dbReference>
<keyword evidence="4" id="KW-0175">Coiled coil</keyword>
<dbReference type="PANTHER" id="PTHR43065:SF49">
    <property type="entry name" value="HISTIDINE KINASE"/>
    <property type="match status" value="1"/>
</dbReference>
<dbReference type="CDD" id="cd12914">
    <property type="entry name" value="PDC1_DGC_like"/>
    <property type="match status" value="1"/>
</dbReference>
<dbReference type="SMART" id="SM00387">
    <property type="entry name" value="HATPase_c"/>
    <property type="match status" value="1"/>
</dbReference>
<proteinExistence type="predicted"/>
<evidence type="ECO:0000256" key="2">
    <source>
        <dbReference type="ARBA" id="ARBA00012438"/>
    </source>
</evidence>
<keyword evidence="8" id="KW-1185">Reference proteome</keyword>
<keyword evidence="5" id="KW-0472">Membrane</keyword>
<dbReference type="Pfam" id="PF02518">
    <property type="entry name" value="HATPase_c"/>
    <property type="match status" value="1"/>
</dbReference>
<dbReference type="PROSITE" id="PS50109">
    <property type="entry name" value="HIS_KIN"/>
    <property type="match status" value="1"/>
</dbReference>
<keyword evidence="3" id="KW-0597">Phosphoprotein</keyword>
<dbReference type="InterPro" id="IPR036097">
    <property type="entry name" value="HisK_dim/P_sf"/>
</dbReference>
<name>A0A5M6IPR5_9PROT</name>
<dbReference type="Gene3D" id="1.10.287.130">
    <property type="match status" value="1"/>
</dbReference>
<evidence type="ECO:0000256" key="3">
    <source>
        <dbReference type="ARBA" id="ARBA00022553"/>
    </source>
</evidence>
<evidence type="ECO:0000313" key="7">
    <source>
        <dbReference type="EMBL" id="KAA5610272.1"/>
    </source>
</evidence>
<dbReference type="OrthoDB" id="9796100at2"/>
<evidence type="ECO:0000256" key="5">
    <source>
        <dbReference type="SAM" id="Phobius"/>
    </source>
</evidence>
<dbReference type="EMBL" id="VWPK01000035">
    <property type="protein sequence ID" value="KAA5610272.1"/>
    <property type="molecule type" value="Genomic_DNA"/>
</dbReference>
<organism evidence="7 8">
    <name type="scientific">Rhodovastum atsumiense</name>
    <dbReference type="NCBI Taxonomy" id="504468"/>
    <lineage>
        <taxon>Bacteria</taxon>
        <taxon>Pseudomonadati</taxon>
        <taxon>Pseudomonadota</taxon>
        <taxon>Alphaproteobacteria</taxon>
        <taxon>Acetobacterales</taxon>
        <taxon>Acetobacteraceae</taxon>
        <taxon>Rhodovastum</taxon>
    </lineage>
</organism>
<evidence type="ECO:0000313" key="8">
    <source>
        <dbReference type="Proteomes" id="UP000325255"/>
    </source>
</evidence>
<dbReference type="InterPro" id="IPR005467">
    <property type="entry name" value="His_kinase_dom"/>
</dbReference>
<dbReference type="GO" id="GO:0000155">
    <property type="term" value="F:phosphorelay sensor kinase activity"/>
    <property type="evidence" value="ECO:0007669"/>
    <property type="project" value="InterPro"/>
</dbReference>
<dbReference type="Gene3D" id="3.30.450.20">
    <property type="entry name" value="PAS domain"/>
    <property type="match status" value="1"/>
</dbReference>
<dbReference type="Pfam" id="PF00512">
    <property type="entry name" value="HisKA"/>
    <property type="match status" value="1"/>
</dbReference>
<feature type="transmembrane region" description="Helical" evidence="5">
    <location>
        <begin position="28"/>
        <end position="52"/>
    </location>
</feature>
<keyword evidence="5" id="KW-1133">Transmembrane helix</keyword>
<feature type="domain" description="Histidine kinase" evidence="6">
    <location>
        <begin position="367"/>
        <end position="590"/>
    </location>
</feature>
<evidence type="ECO:0000259" key="6">
    <source>
        <dbReference type="PROSITE" id="PS50109"/>
    </source>
</evidence>
<dbReference type="Proteomes" id="UP000325255">
    <property type="component" value="Unassembled WGS sequence"/>
</dbReference>
<dbReference type="InterPro" id="IPR003661">
    <property type="entry name" value="HisK_dim/P_dom"/>
</dbReference>
<reference evidence="7 8" key="1">
    <citation type="submission" date="2019-09" db="EMBL/GenBank/DDBJ databases">
        <title>Genome sequence of Rhodovastum atsumiense, a diverse member of the Acetobacteraceae family of non-sulfur purple photosynthetic bacteria.</title>
        <authorList>
            <person name="Meyer T."/>
            <person name="Kyndt J."/>
        </authorList>
    </citation>
    <scope>NUCLEOTIDE SEQUENCE [LARGE SCALE GENOMIC DNA]</scope>
    <source>
        <strain evidence="7 8">DSM 21279</strain>
    </source>
</reference>
<dbReference type="SMART" id="SM00388">
    <property type="entry name" value="HisKA"/>
    <property type="match status" value="1"/>
</dbReference>
<dbReference type="EC" id="2.7.13.3" evidence="2"/>
<sequence length="590" mass="62593">MVGRGVAVMSLSWATTLRRPRLGRPVTMLRLLLVGVMVLPALAFGLGGVLAWRAADREAMQDLWRRADIAVENAERVFETHLLILGEIERLTRGLDDADIVRHEQEIHVRLRELIAGLPQVWNVFVWGRDGRVLATGTQFPAPPANASDREYFQVLQAGAAEPHVSPVMTGRLDNVRFFNVSRRRAGPVPGFNGLIGVSINPGYFERRYLETELAAPDGGETMALVRADNALLAGAPAGLPMLPVTPATATRDTPPDRFGTIMGGAGETEGRRFLVHQVGTLPLYVVASVSRGAIRQAFLDAMVVPVGFGVPATAALVCLSALTLRRTLAAERAEAQARAERQARAQAEQALAQAARLEAVGQLAAGMAHDFNNILGAVMGGVERIQARARAGAIEQIEPMTRAILDSARRGAEITRSVLQFARPPAGPVAVIDPGVIIAHMQALLPPLLGPATLLRIGPHEGIWGIRAEAGLLEAALVNLAVNARDAMPQGGTITIGAANLAAGAAAIPPGLQREIDWVRLAVADTGPGFPAGTRERAFEPFFTTKPHGKGTGLGLAQVYGFTLQAGGLARIEDATEGGAVVAMYFPRA</sequence>
<gene>
    <name evidence="7" type="ORF">F1189_20030</name>
</gene>
<dbReference type="SUPFAM" id="SSF47384">
    <property type="entry name" value="Homodimeric domain of signal transducing histidine kinase"/>
    <property type="match status" value="1"/>
</dbReference>
<dbReference type="PRINTS" id="PR00344">
    <property type="entry name" value="BCTRLSENSOR"/>
</dbReference>
<keyword evidence="5" id="KW-0812">Transmembrane</keyword>
<dbReference type="InterPro" id="IPR036890">
    <property type="entry name" value="HATPase_C_sf"/>
</dbReference>
<dbReference type="Gene3D" id="3.30.565.10">
    <property type="entry name" value="Histidine kinase-like ATPase, C-terminal domain"/>
    <property type="match status" value="1"/>
</dbReference>
<feature type="coiled-coil region" evidence="4">
    <location>
        <begin position="331"/>
        <end position="361"/>
    </location>
</feature>
<evidence type="ECO:0000256" key="4">
    <source>
        <dbReference type="SAM" id="Coils"/>
    </source>
</evidence>
<dbReference type="SUPFAM" id="SSF55874">
    <property type="entry name" value="ATPase domain of HSP90 chaperone/DNA topoisomerase II/histidine kinase"/>
    <property type="match status" value="1"/>
</dbReference>
<comment type="caution">
    <text evidence="7">The sequence shown here is derived from an EMBL/GenBank/DDBJ whole genome shotgun (WGS) entry which is preliminary data.</text>
</comment>
<accession>A0A5M6IPR5</accession>
<comment type="catalytic activity">
    <reaction evidence="1">
        <text>ATP + protein L-histidine = ADP + protein N-phospho-L-histidine.</text>
        <dbReference type="EC" id="2.7.13.3"/>
    </reaction>
</comment>